<evidence type="ECO:0000313" key="3">
    <source>
        <dbReference type="Proteomes" id="UP001154015"/>
    </source>
</evidence>
<proteinExistence type="predicted"/>
<organism evidence="2 3">
    <name type="scientific">Streptomyces globisporus</name>
    <dbReference type="NCBI Taxonomy" id="1908"/>
    <lineage>
        <taxon>Bacteria</taxon>
        <taxon>Bacillati</taxon>
        <taxon>Actinomycetota</taxon>
        <taxon>Actinomycetes</taxon>
        <taxon>Kitasatosporales</taxon>
        <taxon>Streptomycetaceae</taxon>
        <taxon>Streptomyces</taxon>
    </lineage>
</organism>
<dbReference type="Proteomes" id="UP001154015">
    <property type="component" value="Unassembled WGS sequence"/>
</dbReference>
<evidence type="ECO:0000313" key="2">
    <source>
        <dbReference type="EMBL" id="CAH9415347.1"/>
    </source>
</evidence>
<name>A0ABM9GV39_STRGL</name>
<protein>
    <submittedName>
        <fullName evidence="2">Uncharacterized protein</fullName>
    </submittedName>
</protein>
<feature type="region of interest" description="Disordered" evidence="1">
    <location>
        <begin position="84"/>
        <end position="103"/>
    </location>
</feature>
<keyword evidence="3" id="KW-1185">Reference proteome</keyword>
<gene>
    <name evidence="2" type="ORF">SGL43_02359</name>
</gene>
<feature type="compositionally biased region" description="Low complexity" evidence="1">
    <location>
        <begin position="9"/>
        <end position="21"/>
    </location>
</feature>
<evidence type="ECO:0000256" key="1">
    <source>
        <dbReference type="SAM" id="MobiDB-lite"/>
    </source>
</evidence>
<reference evidence="2" key="1">
    <citation type="submission" date="2022-03" db="EMBL/GenBank/DDBJ databases">
        <authorList>
            <person name="Leyn A S."/>
        </authorList>
    </citation>
    <scope>NUCLEOTIDE SEQUENCE</scope>
    <source>
        <strain evidence="2">Streptomyces globisporus 4-3</strain>
    </source>
</reference>
<sequence length="284" mass="30454">MRRERFRCASGASAGGEALSGNHLPNPIPPRVRRHSSIAQTPAKACVTLEGACTSRSGMAMPVVSYTRLRAGEHRRASCFSRGPATAREGWRPSAHPVPVGHVSERRPKPVVRVFPGTSAGAAPQRGLGPIHAATPAMTALPDPSTPRVQAARERTGAAASGRLCARRDRIQHTQPMVFSQLRPRVDPFAGWPDNPPPTRQERTARYAFTRRGRATLAKGTSLCASQVERFVIERFTPRFLIDIELVGEGVTAGPRDAVDSILKNRGAGEPCETEGKRAGAAGP</sequence>
<feature type="region of interest" description="Disordered" evidence="1">
    <location>
        <begin position="265"/>
        <end position="284"/>
    </location>
</feature>
<feature type="region of interest" description="Disordered" evidence="1">
    <location>
        <begin position="1"/>
        <end position="31"/>
    </location>
</feature>
<comment type="caution">
    <text evidence="2">The sequence shown here is derived from an EMBL/GenBank/DDBJ whole genome shotgun (WGS) entry which is preliminary data.</text>
</comment>
<accession>A0ABM9GV39</accession>
<dbReference type="EMBL" id="CAKXYP010000006">
    <property type="protein sequence ID" value="CAH9415347.1"/>
    <property type="molecule type" value="Genomic_DNA"/>
</dbReference>